<evidence type="ECO:0008006" key="4">
    <source>
        <dbReference type="Google" id="ProtNLM"/>
    </source>
</evidence>
<gene>
    <name evidence="2" type="ORF">JF922_23980</name>
</gene>
<dbReference type="PANTHER" id="PTHR20854">
    <property type="entry name" value="INOSITOL MONOPHOSPHATASE"/>
    <property type="match status" value="1"/>
</dbReference>
<evidence type="ECO:0000256" key="1">
    <source>
        <dbReference type="PIRSR" id="PIRSR600760-2"/>
    </source>
</evidence>
<feature type="binding site" evidence="1">
    <location>
        <position position="225"/>
    </location>
    <ligand>
        <name>Mg(2+)</name>
        <dbReference type="ChEBI" id="CHEBI:18420"/>
        <label>1</label>
        <note>catalytic</note>
    </ligand>
</feature>
<dbReference type="Pfam" id="PF00459">
    <property type="entry name" value="Inositol_P"/>
    <property type="match status" value="1"/>
</dbReference>
<feature type="binding site" evidence="1">
    <location>
        <position position="102"/>
    </location>
    <ligand>
        <name>Mg(2+)</name>
        <dbReference type="ChEBI" id="CHEBI:18420"/>
        <label>1</label>
        <note>catalytic</note>
    </ligand>
</feature>
<protein>
    <recommendedName>
        <fullName evidence="4">Inositol monophosphatase</fullName>
    </recommendedName>
</protein>
<dbReference type="AlphaFoldDB" id="A0A934K6V7"/>
<dbReference type="Proteomes" id="UP000612893">
    <property type="component" value="Unassembled WGS sequence"/>
</dbReference>
<proteinExistence type="predicted"/>
<dbReference type="GO" id="GO:0046872">
    <property type="term" value="F:metal ion binding"/>
    <property type="evidence" value="ECO:0007669"/>
    <property type="project" value="UniProtKB-KW"/>
</dbReference>
<evidence type="ECO:0000313" key="3">
    <source>
        <dbReference type="Proteomes" id="UP000612893"/>
    </source>
</evidence>
<feature type="binding site" evidence="1">
    <location>
        <position position="82"/>
    </location>
    <ligand>
        <name>Mg(2+)</name>
        <dbReference type="ChEBI" id="CHEBI:18420"/>
        <label>1</label>
        <note>catalytic</note>
    </ligand>
</feature>
<dbReference type="Gene3D" id="3.30.540.10">
    <property type="entry name" value="Fructose-1,6-Bisphosphatase, subunit A, domain 1"/>
    <property type="match status" value="1"/>
</dbReference>
<evidence type="ECO:0000313" key="2">
    <source>
        <dbReference type="EMBL" id="MBJ7601119.1"/>
    </source>
</evidence>
<dbReference type="GO" id="GO:0006020">
    <property type="term" value="P:inositol metabolic process"/>
    <property type="evidence" value="ECO:0007669"/>
    <property type="project" value="TreeGrafter"/>
</dbReference>
<dbReference type="PRINTS" id="PR00377">
    <property type="entry name" value="IMPHPHTASES"/>
</dbReference>
<accession>A0A934K6V7</accession>
<dbReference type="EMBL" id="JAEKNR010000234">
    <property type="protein sequence ID" value="MBJ7601119.1"/>
    <property type="molecule type" value="Genomic_DNA"/>
</dbReference>
<organism evidence="2 3">
    <name type="scientific">Candidatus Nephthysia bennettiae</name>
    <dbReference type="NCBI Taxonomy" id="3127016"/>
    <lineage>
        <taxon>Bacteria</taxon>
        <taxon>Bacillati</taxon>
        <taxon>Candidatus Dormiibacterota</taxon>
        <taxon>Candidatus Dormibacteria</taxon>
        <taxon>Candidatus Dormibacterales</taxon>
        <taxon>Candidatus Dormibacteraceae</taxon>
        <taxon>Candidatus Nephthysia</taxon>
    </lineage>
</organism>
<name>A0A934K6V7_9BACT</name>
<dbReference type="InterPro" id="IPR000760">
    <property type="entry name" value="Inositol_monophosphatase-like"/>
</dbReference>
<dbReference type="SUPFAM" id="SSF56655">
    <property type="entry name" value="Carbohydrate phosphatase"/>
    <property type="match status" value="1"/>
</dbReference>
<keyword evidence="1" id="KW-0460">Magnesium</keyword>
<comment type="cofactor">
    <cofactor evidence="1">
        <name>Mg(2+)</name>
        <dbReference type="ChEBI" id="CHEBI:18420"/>
    </cofactor>
</comment>
<dbReference type="Gene3D" id="3.40.190.80">
    <property type="match status" value="1"/>
</dbReference>
<dbReference type="GO" id="GO:0007165">
    <property type="term" value="P:signal transduction"/>
    <property type="evidence" value="ECO:0007669"/>
    <property type="project" value="TreeGrafter"/>
</dbReference>
<reference evidence="2" key="1">
    <citation type="submission" date="2020-10" db="EMBL/GenBank/DDBJ databases">
        <title>Ca. Dormibacterota MAGs.</title>
        <authorList>
            <person name="Montgomery K."/>
        </authorList>
    </citation>
    <scope>NUCLEOTIDE SEQUENCE [LARGE SCALE GENOMIC DNA]</scope>
    <source>
        <strain evidence="2">SC8812_S17_10</strain>
    </source>
</reference>
<keyword evidence="1" id="KW-0479">Metal-binding</keyword>
<keyword evidence="3" id="KW-1185">Reference proteome</keyword>
<dbReference type="GO" id="GO:0008934">
    <property type="term" value="F:inositol monophosphate 1-phosphatase activity"/>
    <property type="evidence" value="ECO:0007669"/>
    <property type="project" value="TreeGrafter"/>
</dbReference>
<comment type="caution">
    <text evidence="2">The sequence shown here is derived from an EMBL/GenBank/DDBJ whole genome shotgun (WGS) entry which is preliminary data.</text>
</comment>
<sequence>MTAQRSRRLSNQEWLATFERVALKVREVVGPLLGTQAGGAEIGTTGAGGDRTLEIDRHAENLVLSELRALAAGGQRFSVLSEEIGLIDLGAEYPRVVLDPVDGSPNAQRGLPVVGVMLSLLEGPTVSDVALGTTVDMTTGDRWSAIRGAGAFRDGRPLRPIRAGAANRIDVLGLHALPVDLPRAWPLLRSVATFRQLYCMSLSLAYSAAGSIDVFCSSRRARIFDLTAGLLMIREVGGIVTDLDGAPIHQLAVDLETRTTLLCSAYPGLHRLALEHAQKPVGNTETLLDR</sequence>
<feature type="binding site" evidence="1">
    <location>
        <position position="99"/>
    </location>
    <ligand>
        <name>Mg(2+)</name>
        <dbReference type="ChEBI" id="CHEBI:18420"/>
        <label>1</label>
        <note>catalytic</note>
    </ligand>
</feature>
<dbReference type="PANTHER" id="PTHR20854:SF4">
    <property type="entry name" value="INOSITOL-1-MONOPHOSPHATASE-RELATED"/>
    <property type="match status" value="1"/>
</dbReference>